<reference evidence="3" key="2">
    <citation type="submission" date="2015-01" db="EMBL/GenBank/DDBJ databases">
        <title>Evolutionary Origins and Diversification of the Mycorrhizal Mutualists.</title>
        <authorList>
            <consortium name="DOE Joint Genome Institute"/>
            <consortium name="Mycorrhizal Genomics Consortium"/>
            <person name="Kohler A."/>
            <person name="Kuo A."/>
            <person name="Nagy L.G."/>
            <person name="Floudas D."/>
            <person name="Copeland A."/>
            <person name="Barry K.W."/>
            <person name="Cichocki N."/>
            <person name="Veneault-Fourrey C."/>
            <person name="LaButti K."/>
            <person name="Lindquist E.A."/>
            <person name="Lipzen A."/>
            <person name="Lundell T."/>
            <person name="Morin E."/>
            <person name="Murat C."/>
            <person name="Riley R."/>
            <person name="Ohm R."/>
            <person name="Sun H."/>
            <person name="Tunlid A."/>
            <person name="Henrissat B."/>
            <person name="Grigoriev I.V."/>
            <person name="Hibbett D.S."/>
            <person name="Martin F."/>
        </authorList>
    </citation>
    <scope>NUCLEOTIDE SEQUENCE [LARGE SCALE GENOMIC DNA]</scope>
    <source>
        <strain evidence="3">Foug A</strain>
    </source>
</reference>
<keyword evidence="3" id="KW-1185">Reference proteome</keyword>
<dbReference type="Proteomes" id="UP000053989">
    <property type="component" value="Unassembled WGS sequence"/>
</dbReference>
<sequence length="51" mass="5705">MEHETKGLPVRGSRTSDFVLASNAGYWKNKGDTSVEKSMTRDCGLVPIMFR</sequence>
<evidence type="ECO:0000313" key="1">
    <source>
        <dbReference type="EMBL" id="KIM55627.1"/>
    </source>
</evidence>
<protein>
    <submittedName>
        <fullName evidence="1">Uncharacterized protein</fullName>
    </submittedName>
</protein>
<evidence type="ECO:0000313" key="2">
    <source>
        <dbReference type="EMBL" id="KIM63567.1"/>
    </source>
</evidence>
<proteinExistence type="predicted"/>
<dbReference type="HOGENOM" id="CLU_3112171_0_0_1"/>
<feature type="non-terminal residue" evidence="1">
    <location>
        <position position="51"/>
    </location>
</feature>
<reference evidence="1" key="3">
    <citation type="submission" date="2015-02" db="EMBL/GenBank/DDBJ databases">
        <title>Evolutionary Origins and Diversification of the Mycorrhizal Mutualists.</title>
        <authorList>
            <consortium name="DOE Joint Genome Institute"/>
            <consortium name="Mycorrhizal Genomics Consortium"/>
            <person name="Kohler A."/>
            <person name="Kuo A."/>
            <person name="Nagy L.G."/>
            <person name="Floudas D."/>
            <person name="Copeland A."/>
            <person name="Barry K.W."/>
            <person name="Cichocki N."/>
            <person name="Veneault-Fourrey C."/>
            <person name="LaButti K."/>
            <person name="Lindquist E.A."/>
            <person name="Lipzen A."/>
            <person name="Lundell T."/>
            <person name="Morin E."/>
            <person name="Murat C."/>
            <person name="Riley R."/>
            <person name="Ohm R."/>
            <person name="Sun H."/>
            <person name="Tunlid A."/>
            <person name="Henrissat B."/>
            <person name="Grigoriev I.V."/>
            <person name="Hibbett D.S."/>
            <person name="Martin F."/>
        </authorList>
    </citation>
    <scope>NUCLEOTIDE SEQUENCE</scope>
    <source>
        <strain evidence="1 3">Foug A</strain>
    </source>
</reference>
<dbReference type="EMBL" id="KN822033">
    <property type="protein sequence ID" value="KIM63567.1"/>
    <property type="molecule type" value="Genomic_DNA"/>
</dbReference>
<name>A0A0C2ZSV6_9AGAM</name>
<organism evidence="1 3">
    <name type="scientific">Scleroderma citrinum Foug A</name>
    <dbReference type="NCBI Taxonomy" id="1036808"/>
    <lineage>
        <taxon>Eukaryota</taxon>
        <taxon>Fungi</taxon>
        <taxon>Dikarya</taxon>
        <taxon>Basidiomycota</taxon>
        <taxon>Agaricomycotina</taxon>
        <taxon>Agaricomycetes</taxon>
        <taxon>Agaricomycetidae</taxon>
        <taxon>Boletales</taxon>
        <taxon>Sclerodermatineae</taxon>
        <taxon>Sclerodermataceae</taxon>
        <taxon>Scleroderma</taxon>
    </lineage>
</organism>
<evidence type="ECO:0000313" key="3">
    <source>
        <dbReference type="Proteomes" id="UP000053989"/>
    </source>
</evidence>
<gene>
    <name evidence="2" type="ORF">SCLCIDRAFT_1213991</name>
    <name evidence="1" type="ORF">SCLCIDRAFT_1221032</name>
</gene>
<reference evidence="1 3" key="1">
    <citation type="submission" date="2014-04" db="EMBL/GenBank/DDBJ databases">
        <authorList>
            <consortium name="DOE Joint Genome Institute"/>
            <person name="Kuo A."/>
            <person name="Kohler A."/>
            <person name="Nagy L.G."/>
            <person name="Floudas D."/>
            <person name="Copeland A."/>
            <person name="Barry K.W."/>
            <person name="Cichocki N."/>
            <person name="Veneault-Fourrey C."/>
            <person name="LaButti K."/>
            <person name="Lindquist E.A."/>
            <person name="Lipzen A."/>
            <person name="Lundell T."/>
            <person name="Morin E."/>
            <person name="Murat C."/>
            <person name="Sun H."/>
            <person name="Tunlid A."/>
            <person name="Henrissat B."/>
            <person name="Grigoriev I.V."/>
            <person name="Hibbett D.S."/>
            <person name="Martin F."/>
            <person name="Nordberg H.P."/>
            <person name="Cantor M.N."/>
            <person name="Hua S.X."/>
        </authorList>
    </citation>
    <scope>NUCLEOTIDE SEQUENCE [LARGE SCALE GENOMIC DNA]</scope>
    <source>
        <strain evidence="1 3">Foug A</strain>
    </source>
</reference>
<dbReference type="AlphaFoldDB" id="A0A0C2ZSV6"/>
<dbReference type="EMBL" id="KN822131">
    <property type="protein sequence ID" value="KIM55627.1"/>
    <property type="molecule type" value="Genomic_DNA"/>
</dbReference>
<accession>A0A0C2ZSV6</accession>